<dbReference type="GO" id="GO:0016226">
    <property type="term" value="P:iron-sulfur cluster assembly"/>
    <property type="evidence" value="ECO:0007669"/>
    <property type="project" value="TreeGrafter"/>
</dbReference>
<dbReference type="PANTHER" id="PTHR22602">
    <property type="entry name" value="TRANSFERASE CAF17, MITOCHONDRIAL-RELATED"/>
    <property type="match status" value="1"/>
</dbReference>
<proteinExistence type="predicted"/>
<evidence type="ECO:0000313" key="3">
    <source>
        <dbReference type="Proteomes" id="UP001164472"/>
    </source>
</evidence>
<dbReference type="NCBIfam" id="TIGR03317">
    <property type="entry name" value="ygfZ_signature"/>
    <property type="match status" value="1"/>
</dbReference>
<accession>A0A9E8HIV2</accession>
<dbReference type="KEGG" id="asem:NNL22_10725"/>
<evidence type="ECO:0000313" key="2">
    <source>
        <dbReference type="EMBL" id="UZW73516.1"/>
    </source>
</evidence>
<dbReference type="AlphaFoldDB" id="A0A9E8HIV2"/>
<reference evidence="2" key="1">
    <citation type="submission" date="2022-07" db="EMBL/GenBank/DDBJ databases">
        <title>Alkalimarinus sp. nov., isolated from gut of a Alitta virens.</title>
        <authorList>
            <person name="Yang A.I."/>
            <person name="Shin N.-R."/>
        </authorList>
    </citation>
    <scope>NUCLEOTIDE SEQUENCE</scope>
    <source>
        <strain evidence="2">FA028</strain>
    </source>
</reference>
<dbReference type="Proteomes" id="UP001164472">
    <property type="component" value="Chromosome"/>
</dbReference>
<dbReference type="PANTHER" id="PTHR22602:SF0">
    <property type="entry name" value="TRANSFERASE CAF17, MITOCHONDRIAL-RELATED"/>
    <property type="match status" value="1"/>
</dbReference>
<dbReference type="RefSeq" id="WP_251809657.1">
    <property type="nucleotide sequence ID" value="NZ_CP101527.1"/>
</dbReference>
<name>A0A9E8HIV2_9ALTE</name>
<dbReference type="EMBL" id="CP101527">
    <property type="protein sequence ID" value="UZW73516.1"/>
    <property type="molecule type" value="Genomic_DNA"/>
</dbReference>
<dbReference type="Gene3D" id="3.30.70.1400">
    <property type="entry name" value="Aminomethyltransferase beta-barrel domains"/>
    <property type="match status" value="1"/>
</dbReference>
<protein>
    <recommendedName>
        <fullName evidence="4">Aminomethyltransferase folate-binding domain-containing protein</fullName>
    </recommendedName>
</protein>
<dbReference type="SUPFAM" id="SSF103025">
    <property type="entry name" value="Folate-binding domain"/>
    <property type="match status" value="1"/>
</dbReference>
<dbReference type="InterPro" id="IPR017703">
    <property type="entry name" value="YgfZ/GCV_T_CS"/>
</dbReference>
<dbReference type="Gene3D" id="2.40.30.160">
    <property type="match status" value="1"/>
</dbReference>
<dbReference type="InterPro" id="IPR045179">
    <property type="entry name" value="YgfZ/GcvT"/>
</dbReference>
<feature type="binding site" evidence="1">
    <location>
        <position position="176"/>
    </location>
    <ligand>
        <name>substrate</name>
    </ligand>
</feature>
<organism evidence="2 3">
    <name type="scientific">Alkalimarinus sediminis</name>
    <dbReference type="NCBI Taxonomy" id="1632866"/>
    <lineage>
        <taxon>Bacteria</taxon>
        <taxon>Pseudomonadati</taxon>
        <taxon>Pseudomonadota</taxon>
        <taxon>Gammaproteobacteria</taxon>
        <taxon>Alteromonadales</taxon>
        <taxon>Alteromonadaceae</taxon>
        <taxon>Alkalimarinus</taxon>
    </lineage>
</organism>
<evidence type="ECO:0008006" key="4">
    <source>
        <dbReference type="Google" id="ProtNLM"/>
    </source>
</evidence>
<sequence length="348" mass="38685">MSTQLLNWLNESSYPIESLHADYPNSEENSHFIAPLSDYAVIRVAGPDAEKFLQGQFSCDIREVNGDQSRMGTANTPKGRAYAIFRIAKQHDDYLIRLPASIAENVCERLNKYIVFSKATLSIDSSICVVGYSGEVTELNRLLNTEESLPTETDSCMSLDNNLIIKVPSVTPSRYEIWSDISTAQKLLTPALEGQSDIKFGVQALWNWSEINEGIAEVYPETQESYVPQMLNLQDLNAISFKKGCYTGQEIVARMKYLGKLKKEMFLLSATLTTPVTPGADLYATETGKKVGSIVRTVSHSNNHNSRLLAVLDIEAAKVCTPLSLSDDSSEVFTYLSLPYKSEVDHLE</sequence>
<dbReference type="PIRSF" id="PIRSF006487">
    <property type="entry name" value="GcvT"/>
    <property type="match status" value="1"/>
</dbReference>
<keyword evidence="3" id="KW-1185">Reference proteome</keyword>
<gene>
    <name evidence="2" type="ORF">NNL22_10725</name>
</gene>
<evidence type="ECO:0000256" key="1">
    <source>
        <dbReference type="PIRSR" id="PIRSR006487-1"/>
    </source>
</evidence>
<dbReference type="Gene3D" id="3.30.70.1630">
    <property type="match status" value="1"/>
</dbReference>